<sequence length="413" mass="46911">MEESVAEIMNQLGADEHGKISFQDFTRCRMQLVREIRKEEVGLSEKSDNSCKKKTLRDRIASWPTSSDNSLGALSAARESWEYDSGARDLQSPDLQGQWALQKLLEYGGRSLHPQAAILHTLLARSRHLGSSVGGSYLELANTNTSFGLCVFQYRHFHFELQGTYWVLSFFWSSTLYSIARNVKGSKHVCSVTSLSSLRAECTPKRRSDEVCPVRGFNYWNNAISMSMARVLLRLTENKTHWHKSTNRICESEATVKGQNEPDTLGRELRRPCWTFKLTCLNEHYGQWSQMQRVQGPSGALSWSPSHMHSMALWRHTRRVELSTTVLSAETAGTNGAQTYSPILIDTSATCCSHLLRGTYSLAKQSLQKLFKRDPVEAATIWKDLRASTVVYLLNYRCLDVHGGRKRYAFCYD</sequence>
<dbReference type="EMBL" id="GL194514">
    <property type="protein sequence ID" value="EFB20343.1"/>
    <property type="molecule type" value="Genomic_DNA"/>
</dbReference>
<dbReference type="AlphaFoldDB" id="D2I4N1"/>
<proteinExistence type="predicted"/>
<accession>D2I4N1</accession>
<evidence type="ECO:0000313" key="1">
    <source>
        <dbReference type="EMBL" id="EFB20343.1"/>
    </source>
</evidence>
<reference evidence="1" key="1">
    <citation type="journal article" date="2010" name="Nature">
        <title>The sequence and de novo assembly of the giant panda genome.</title>
        <authorList>
            <person name="Li R."/>
            <person name="Fan W."/>
            <person name="Tian G."/>
            <person name="Zhu H."/>
            <person name="He L."/>
            <person name="Cai J."/>
            <person name="Huang Q."/>
            <person name="Cai Q."/>
            <person name="Li B."/>
            <person name="Bai Y."/>
            <person name="Zhang Z."/>
            <person name="Zhang Y."/>
            <person name="Wang W."/>
            <person name="Li J."/>
            <person name="Wei F."/>
            <person name="Li H."/>
            <person name="Jian M."/>
            <person name="Li J."/>
            <person name="Zhang Z."/>
            <person name="Nielsen R."/>
            <person name="Li D."/>
            <person name="Gu W."/>
            <person name="Yang Z."/>
            <person name="Xuan Z."/>
            <person name="Ryder O.A."/>
            <person name="Leung F.C."/>
            <person name="Zhou Y."/>
            <person name="Cao J."/>
            <person name="Sun X."/>
            <person name="Fu Y."/>
            <person name="Fang X."/>
            <person name="Guo X."/>
            <person name="Wang B."/>
            <person name="Hou R."/>
            <person name="Shen F."/>
            <person name="Mu B."/>
            <person name="Ni P."/>
            <person name="Lin R."/>
            <person name="Qian W."/>
            <person name="Wang G."/>
            <person name="Yu C."/>
            <person name="Nie W."/>
            <person name="Wang J."/>
            <person name="Wu Z."/>
            <person name="Liang H."/>
            <person name="Min J."/>
            <person name="Wu Q."/>
            <person name="Cheng S."/>
            <person name="Ruan J."/>
            <person name="Wang M."/>
            <person name="Shi Z."/>
            <person name="Wen M."/>
            <person name="Liu B."/>
            <person name="Ren X."/>
            <person name="Zheng H."/>
            <person name="Dong D."/>
            <person name="Cook K."/>
            <person name="Shan G."/>
            <person name="Zhang H."/>
            <person name="Kosiol C."/>
            <person name="Xie X."/>
            <person name="Lu Z."/>
            <person name="Zheng H."/>
            <person name="Li Y."/>
            <person name="Steiner C.C."/>
            <person name="Lam T.T."/>
            <person name="Lin S."/>
            <person name="Zhang Q."/>
            <person name="Li G."/>
            <person name="Tian J."/>
            <person name="Gong T."/>
            <person name="Liu H."/>
            <person name="Zhang D."/>
            <person name="Fang L."/>
            <person name="Ye C."/>
            <person name="Zhang J."/>
            <person name="Hu W."/>
            <person name="Xu A."/>
            <person name="Ren Y."/>
            <person name="Zhang G."/>
            <person name="Bruford M.W."/>
            <person name="Li Q."/>
            <person name="Ma L."/>
            <person name="Guo Y."/>
            <person name="An N."/>
            <person name="Hu Y."/>
            <person name="Zheng Y."/>
            <person name="Shi Y."/>
            <person name="Li Z."/>
            <person name="Liu Q."/>
            <person name="Chen Y."/>
            <person name="Zhao J."/>
            <person name="Qu N."/>
            <person name="Zhao S."/>
            <person name="Tian F."/>
            <person name="Wang X."/>
            <person name="Wang H."/>
            <person name="Xu L."/>
            <person name="Liu X."/>
            <person name="Vinar T."/>
            <person name="Wang Y."/>
            <person name="Lam T.W."/>
            <person name="Yiu S.M."/>
            <person name="Liu S."/>
            <person name="Zhang H."/>
            <person name="Li D."/>
            <person name="Huang Y."/>
            <person name="Wang X."/>
            <person name="Yang G."/>
            <person name="Jiang Z."/>
            <person name="Wang J."/>
            <person name="Qin N."/>
            <person name="Li L."/>
            <person name="Li J."/>
            <person name="Bolund L."/>
            <person name="Kristiansen K."/>
            <person name="Wong G.K."/>
            <person name="Olson M."/>
            <person name="Zhang X."/>
            <person name="Li S."/>
            <person name="Yang H."/>
            <person name="Wang J."/>
            <person name="Wang J."/>
        </authorList>
    </citation>
    <scope>NUCLEOTIDE SEQUENCE [LARGE SCALE GENOMIC DNA]</scope>
</reference>
<evidence type="ECO:0008006" key="2">
    <source>
        <dbReference type="Google" id="ProtNLM"/>
    </source>
</evidence>
<gene>
    <name evidence="1" type="ORF">PANDA_020568</name>
</gene>
<dbReference type="InParanoid" id="D2I4N1"/>
<protein>
    <recommendedName>
        <fullName evidence="2">EF-hand domain-containing protein</fullName>
    </recommendedName>
</protein>
<name>D2I4N1_AILME</name>
<organism evidence="1">
    <name type="scientific">Ailuropoda melanoleuca</name>
    <name type="common">Giant panda</name>
    <dbReference type="NCBI Taxonomy" id="9646"/>
    <lineage>
        <taxon>Eukaryota</taxon>
        <taxon>Metazoa</taxon>
        <taxon>Chordata</taxon>
        <taxon>Craniata</taxon>
        <taxon>Vertebrata</taxon>
        <taxon>Euteleostomi</taxon>
        <taxon>Mammalia</taxon>
        <taxon>Eutheria</taxon>
        <taxon>Laurasiatheria</taxon>
        <taxon>Carnivora</taxon>
        <taxon>Caniformia</taxon>
        <taxon>Ursidae</taxon>
        <taxon>Ailuropoda</taxon>
    </lineage>
</organism>